<keyword evidence="3" id="KW-1185">Reference proteome</keyword>
<gene>
    <name evidence="2" type="ORF">L3X38_042316</name>
</gene>
<protein>
    <submittedName>
        <fullName evidence="2">Uncharacterized protein</fullName>
    </submittedName>
</protein>
<dbReference type="AlphaFoldDB" id="A0AAD4UWL7"/>
<name>A0AAD4UWL7_PRUDU</name>
<organism evidence="2 3">
    <name type="scientific">Prunus dulcis</name>
    <name type="common">Almond</name>
    <name type="synonym">Amygdalus dulcis</name>
    <dbReference type="NCBI Taxonomy" id="3755"/>
    <lineage>
        <taxon>Eukaryota</taxon>
        <taxon>Viridiplantae</taxon>
        <taxon>Streptophyta</taxon>
        <taxon>Embryophyta</taxon>
        <taxon>Tracheophyta</taxon>
        <taxon>Spermatophyta</taxon>
        <taxon>Magnoliopsida</taxon>
        <taxon>eudicotyledons</taxon>
        <taxon>Gunneridae</taxon>
        <taxon>Pentapetalae</taxon>
        <taxon>rosids</taxon>
        <taxon>fabids</taxon>
        <taxon>Rosales</taxon>
        <taxon>Rosaceae</taxon>
        <taxon>Amygdaloideae</taxon>
        <taxon>Amygdaleae</taxon>
        <taxon>Prunus</taxon>
    </lineage>
</organism>
<dbReference type="EMBL" id="JAJFAZ020000008">
    <property type="protein sequence ID" value="KAI5313142.1"/>
    <property type="molecule type" value="Genomic_DNA"/>
</dbReference>
<evidence type="ECO:0000256" key="1">
    <source>
        <dbReference type="SAM" id="Phobius"/>
    </source>
</evidence>
<keyword evidence="1" id="KW-1133">Transmembrane helix</keyword>
<evidence type="ECO:0000313" key="2">
    <source>
        <dbReference type="EMBL" id="KAI5313142.1"/>
    </source>
</evidence>
<proteinExistence type="predicted"/>
<evidence type="ECO:0000313" key="3">
    <source>
        <dbReference type="Proteomes" id="UP001054821"/>
    </source>
</evidence>
<keyword evidence="1" id="KW-0812">Transmembrane</keyword>
<dbReference type="Proteomes" id="UP001054821">
    <property type="component" value="Chromosome 8"/>
</dbReference>
<sequence>MSPEFSEDTRSRADYISSEFCEDMHSRVDHMSPEFCEDVTYMVLGIDGIFVAKRVFWSFALNTYPMLDTQEARLGSQSGIWVKSCHVSLLCGFFVLDLLIVSLAWLP</sequence>
<keyword evidence="1" id="KW-0472">Membrane</keyword>
<accession>A0AAD4UWL7</accession>
<feature type="transmembrane region" description="Helical" evidence="1">
    <location>
        <begin position="87"/>
        <end position="106"/>
    </location>
</feature>
<comment type="caution">
    <text evidence="2">The sequence shown here is derived from an EMBL/GenBank/DDBJ whole genome shotgun (WGS) entry which is preliminary data.</text>
</comment>
<reference evidence="2 3" key="1">
    <citation type="journal article" date="2022" name="G3 (Bethesda)">
        <title>Whole-genome sequence and methylome profiling of the almond [Prunus dulcis (Mill.) D.A. Webb] cultivar 'Nonpareil'.</title>
        <authorList>
            <person name="D'Amico-Willman K.M."/>
            <person name="Ouma W.Z."/>
            <person name="Meulia T."/>
            <person name="Sideli G.M."/>
            <person name="Gradziel T.M."/>
            <person name="Fresnedo-Ramirez J."/>
        </authorList>
    </citation>
    <scope>NUCLEOTIDE SEQUENCE [LARGE SCALE GENOMIC DNA]</scope>
    <source>
        <strain evidence="2">Clone GOH B32 T37-40</strain>
    </source>
</reference>